<name>A9B9A5_HERA2</name>
<dbReference type="EMBL" id="CP000877">
    <property type="protein sequence ID" value="ABX07919.1"/>
    <property type="molecule type" value="Genomic_DNA"/>
</dbReference>
<dbReference type="Proteomes" id="UP000000787">
    <property type="component" value="Plasmid pHAU02"/>
</dbReference>
<evidence type="ECO:0000313" key="1">
    <source>
        <dbReference type="EMBL" id="ABX07919.1"/>
    </source>
</evidence>
<accession>A9B9A5</accession>
<dbReference type="HOGENOM" id="CLU_2023533_0_0_0"/>
<reference evidence="1 2" key="1">
    <citation type="journal article" date="2011" name="Stand. Genomic Sci.">
        <title>Complete genome sequence of the filamentous gliding predatory bacterium Herpetosiphon aurantiacus type strain (114-95(T)).</title>
        <authorList>
            <person name="Kiss H."/>
            <person name="Nett M."/>
            <person name="Domin N."/>
            <person name="Martin K."/>
            <person name="Maresca J.A."/>
            <person name="Copeland A."/>
            <person name="Lapidus A."/>
            <person name="Lucas S."/>
            <person name="Berry K.W."/>
            <person name="Glavina Del Rio T."/>
            <person name="Dalin E."/>
            <person name="Tice H."/>
            <person name="Pitluck S."/>
            <person name="Richardson P."/>
            <person name="Bruce D."/>
            <person name="Goodwin L."/>
            <person name="Han C."/>
            <person name="Detter J.C."/>
            <person name="Schmutz J."/>
            <person name="Brettin T."/>
            <person name="Land M."/>
            <person name="Hauser L."/>
            <person name="Kyrpides N.C."/>
            <person name="Ivanova N."/>
            <person name="Goker M."/>
            <person name="Woyke T."/>
            <person name="Klenk H.P."/>
            <person name="Bryant D.A."/>
        </authorList>
    </citation>
    <scope>NUCLEOTIDE SEQUENCE [LARGE SCALE GENOMIC DNA]</scope>
    <source>
        <strain evidence="2">ATCC 23779 / DSM 785 / 114-95</strain>
        <plasmid evidence="1">pHAU02</plasmid>
    </source>
</reference>
<dbReference type="InParanoid" id="A9B9A5"/>
<dbReference type="KEGG" id="hau:Haur_5292"/>
<proteinExistence type="predicted"/>
<keyword evidence="1" id="KW-0614">Plasmid</keyword>
<organism evidence="1 2">
    <name type="scientific">Herpetosiphon aurantiacus (strain ATCC 23779 / DSM 785 / 114-95)</name>
    <dbReference type="NCBI Taxonomy" id="316274"/>
    <lineage>
        <taxon>Bacteria</taxon>
        <taxon>Bacillati</taxon>
        <taxon>Chloroflexota</taxon>
        <taxon>Chloroflexia</taxon>
        <taxon>Herpetosiphonales</taxon>
        <taxon>Herpetosiphonaceae</taxon>
        <taxon>Herpetosiphon</taxon>
    </lineage>
</organism>
<dbReference type="BioCyc" id="HAUR316274:GHYA-5354-MONOMER"/>
<dbReference type="AlphaFoldDB" id="A9B9A5"/>
<geneLocation type="plasmid" evidence="1 2">
    <name>pHAU02</name>
</geneLocation>
<sequence length="122" mass="13326">MPNGDMNIHQNHAVIGNNYIGQNFYIGSGVGGIDQRDLIPLLEEIRLNIVGLQKTGVIDDEKAIEAKHKVELAEVEAKKDEPAKKTLLERVTGAKMVLESVASASNLVIALTKATDLINQYF</sequence>
<evidence type="ECO:0000313" key="2">
    <source>
        <dbReference type="Proteomes" id="UP000000787"/>
    </source>
</evidence>
<protein>
    <submittedName>
        <fullName evidence="1">Uncharacterized protein</fullName>
    </submittedName>
</protein>
<gene>
    <name evidence="1" type="ordered locus">Haur_5292</name>
</gene>
<keyword evidence="2" id="KW-1185">Reference proteome</keyword>